<dbReference type="SUPFAM" id="SSF56112">
    <property type="entry name" value="Protein kinase-like (PK-like)"/>
    <property type="match status" value="1"/>
</dbReference>
<sequence>MLERGSERLDKLYPGPELEMWALGVTLYTLVFGENPFFDVEETISGHLQPPYFTSPGLMKVLLWLLHPHPKSRATLKDLERDRWTNQEVDISQFSFESVLVSRVFDVATLPHLETISTDVTRFIPLTPTWCTFATDRCAVTRPTDDKMFHSPKPHPHKDKPHPLSDDIHDIDRLLDTKLHLDSDSSFHSDRGD</sequence>
<dbReference type="InterPro" id="IPR011009">
    <property type="entry name" value="Kinase-like_dom_sf"/>
</dbReference>
<dbReference type="PANTHER" id="PTHR24346:SF51">
    <property type="entry name" value="PAS DOMAIN-CONTAINING SERINE_THREONINE-PROTEIN KINASE"/>
    <property type="match status" value="1"/>
</dbReference>
<reference evidence="5" key="1">
    <citation type="submission" date="2023-03" db="EMBL/GenBank/DDBJ databases">
        <authorList>
            <person name="Steffen K."/>
            <person name="Cardenas P."/>
        </authorList>
    </citation>
    <scope>NUCLEOTIDE SEQUENCE</scope>
</reference>
<keyword evidence="5" id="KW-0418">Kinase</keyword>
<dbReference type="PROSITE" id="PS50011">
    <property type="entry name" value="PROTEIN_KINASE_DOM"/>
    <property type="match status" value="1"/>
</dbReference>
<dbReference type="GO" id="GO:0005829">
    <property type="term" value="C:cytosol"/>
    <property type="evidence" value="ECO:0007669"/>
    <property type="project" value="TreeGrafter"/>
</dbReference>
<dbReference type="PANTHER" id="PTHR24346">
    <property type="entry name" value="MAP/MICROTUBULE AFFINITY-REGULATING KINASE"/>
    <property type="match status" value="1"/>
</dbReference>
<comment type="caution">
    <text evidence="5">The sequence shown here is derived from an EMBL/GenBank/DDBJ whole genome shotgun (WGS) entry which is preliminary data.</text>
</comment>
<evidence type="ECO:0000313" key="6">
    <source>
        <dbReference type="Proteomes" id="UP001174909"/>
    </source>
</evidence>
<dbReference type="GO" id="GO:0004674">
    <property type="term" value="F:protein serine/threonine kinase activity"/>
    <property type="evidence" value="ECO:0007669"/>
    <property type="project" value="TreeGrafter"/>
</dbReference>
<dbReference type="GO" id="GO:0005634">
    <property type="term" value="C:nucleus"/>
    <property type="evidence" value="ECO:0007669"/>
    <property type="project" value="TreeGrafter"/>
</dbReference>
<feature type="domain" description="Protein kinase" evidence="4">
    <location>
        <begin position="1"/>
        <end position="85"/>
    </location>
</feature>
<dbReference type="Gene3D" id="1.10.510.10">
    <property type="entry name" value="Transferase(Phosphotransferase) domain 1"/>
    <property type="match status" value="1"/>
</dbReference>
<keyword evidence="6" id="KW-1185">Reference proteome</keyword>
<gene>
    <name evidence="5" type="ORF">GBAR_LOCUS16563</name>
</gene>
<evidence type="ECO:0000313" key="5">
    <source>
        <dbReference type="EMBL" id="CAI8029137.1"/>
    </source>
</evidence>
<name>A0AA35SHC2_GEOBA</name>
<dbReference type="InterPro" id="IPR000719">
    <property type="entry name" value="Prot_kinase_dom"/>
</dbReference>
<evidence type="ECO:0000256" key="1">
    <source>
        <dbReference type="ARBA" id="ARBA00022741"/>
    </source>
</evidence>
<keyword evidence="5" id="KW-0808">Transferase</keyword>
<accession>A0AA35SHC2</accession>
<evidence type="ECO:0000259" key="4">
    <source>
        <dbReference type="PROSITE" id="PS50011"/>
    </source>
</evidence>
<dbReference type="EMBL" id="CASHTH010002381">
    <property type="protein sequence ID" value="CAI8029137.1"/>
    <property type="molecule type" value="Genomic_DNA"/>
</dbReference>
<feature type="region of interest" description="Disordered" evidence="3">
    <location>
        <begin position="145"/>
        <end position="168"/>
    </location>
</feature>
<feature type="compositionally biased region" description="Basic residues" evidence="3">
    <location>
        <begin position="150"/>
        <end position="160"/>
    </location>
</feature>
<organism evidence="5 6">
    <name type="scientific">Geodia barretti</name>
    <name type="common">Barrett's horny sponge</name>
    <dbReference type="NCBI Taxonomy" id="519541"/>
    <lineage>
        <taxon>Eukaryota</taxon>
        <taxon>Metazoa</taxon>
        <taxon>Porifera</taxon>
        <taxon>Demospongiae</taxon>
        <taxon>Heteroscleromorpha</taxon>
        <taxon>Tetractinellida</taxon>
        <taxon>Astrophorina</taxon>
        <taxon>Geodiidae</taxon>
        <taxon>Geodia</taxon>
    </lineage>
</organism>
<proteinExistence type="predicted"/>
<protein>
    <submittedName>
        <fullName evidence="5">PAS domain-containing serine/threonine-protein kinase</fullName>
    </submittedName>
</protein>
<dbReference type="GO" id="GO:0005524">
    <property type="term" value="F:ATP binding"/>
    <property type="evidence" value="ECO:0007669"/>
    <property type="project" value="UniProtKB-KW"/>
</dbReference>
<dbReference type="GO" id="GO:0045719">
    <property type="term" value="P:negative regulation of glycogen biosynthetic process"/>
    <property type="evidence" value="ECO:0007669"/>
    <property type="project" value="TreeGrafter"/>
</dbReference>
<evidence type="ECO:0000256" key="3">
    <source>
        <dbReference type="SAM" id="MobiDB-lite"/>
    </source>
</evidence>
<keyword evidence="2" id="KW-0067">ATP-binding</keyword>
<dbReference type="GO" id="GO:0035556">
    <property type="term" value="P:intracellular signal transduction"/>
    <property type="evidence" value="ECO:0007669"/>
    <property type="project" value="TreeGrafter"/>
</dbReference>
<dbReference type="Proteomes" id="UP001174909">
    <property type="component" value="Unassembled WGS sequence"/>
</dbReference>
<dbReference type="AlphaFoldDB" id="A0AA35SHC2"/>
<evidence type="ECO:0000256" key="2">
    <source>
        <dbReference type="ARBA" id="ARBA00022840"/>
    </source>
</evidence>
<keyword evidence="1" id="KW-0547">Nucleotide-binding</keyword>